<accession>A0AAV7RT55</accession>
<evidence type="ECO:0000313" key="2">
    <source>
        <dbReference type="Proteomes" id="UP001066276"/>
    </source>
</evidence>
<keyword evidence="2" id="KW-1185">Reference proteome</keyword>
<dbReference type="EMBL" id="JANPWB010000009">
    <property type="protein sequence ID" value="KAJ1154123.1"/>
    <property type="molecule type" value="Genomic_DNA"/>
</dbReference>
<dbReference type="Gene3D" id="3.60.10.10">
    <property type="entry name" value="Endonuclease/exonuclease/phosphatase"/>
    <property type="match status" value="1"/>
</dbReference>
<name>A0AAV7RT55_PLEWA</name>
<comment type="caution">
    <text evidence="1">The sequence shown here is derived from an EMBL/GenBank/DDBJ whole genome shotgun (WGS) entry which is preliminary data.</text>
</comment>
<protein>
    <submittedName>
        <fullName evidence="1">Uncharacterized protein</fullName>
    </submittedName>
</protein>
<proteinExistence type="predicted"/>
<sequence length="106" mass="11857">MIINVYINPGMILDYDIQMGLLDEDLEAICVGEAEQLVLILGDFNHKLDPASSDKLYKELLTAAQIPQSIFLKTERTARNRALVRILGSLGLFCINGRKNTDHPTK</sequence>
<organism evidence="1 2">
    <name type="scientific">Pleurodeles waltl</name>
    <name type="common">Iberian ribbed newt</name>
    <dbReference type="NCBI Taxonomy" id="8319"/>
    <lineage>
        <taxon>Eukaryota</taxon>
        <taxon>Metazoa</taxon>
        <taxon>Chordata</taxon>
        <taxon>Craniata</taxon>
        <taxon>Vertebrata</taxon>
        <taxon>Euteleostomi</taxon>
        <taxon>Amphibia</taxon>
        <taxon>Batrachia</taxon>
        <taxon>Caudata</taxon>
        <taxon>Salamandroidea</taxon>
        <taxon>Salamandridae</taxon>
        <taxon>Pleurodelinae</taxon>
        <taxon>Pleurodeles</taxon>
    </lineage>
</organism>
<dbReference type="InterPro" id="IPR036691">
    <property type="entry name" value="Endo/exonu/phosph_ase_sf"/>
</dbReference>
<gene>
    <name evidence="1" type="ORF">NDU88_006879</name>
</gene>
<reference evidence="1" key="1">
    <citation type="journal article" date="2022" name="bioRxiv">
        <title>Sequencing and chromosome-scale assembly of the giantPleurodeles waltlgenome.</title>
        <authorList>
            <person name="Brown T."/>
            <person name="Elewa A."/>
            <person name="Iarovenko S."/>
            <person name="Subramanian E."/>
            <person name="Araus A.J."/>
            <person name="Petzold A."/>
            <person name="Susuki M."/>
            <person name="Suzuki K.-i.T."/>
            <person name="Hayashi T."/>
            <person name="Toyoda A."/>
            <person name="Oliveira C."/>
            <person name="Osipova E."/>
            <person name="Leigh N.D."/>
            <person name="Simon A."/>
            <person name="Yun M.H."/>
        </authorList>
    </citation>
    <scope>NUCLEOTIDE SEQUENCE</scope>
    <source>
        <strain evidence="1">20211129_DDA</strain>
        <tissue evidence="1">Liver</tissue>
    </source>
</reference>
<dbReference type="AlphaFoldDB" id="A0AAV7RT55"/>
<evidence type="ECO:0000313" key="1">
    <source>
        <dbReference type="EMBL" id="KAJ1154123.1"/>
    </source>
</evidence>
<dbReference type="Proteomes" id="UP001066276">
    <property type="component" value="Chromosome 5"/>
</dbReference>